<accession>A0A0V1BIZ5</accession>
<protein>
    <submittedName>
        <fullName evidence="1">Uncharacterized protein</fullName>
    </submittedName>
</protein>
<evidence type="ECO:0000313" key="1">
    <source>
        <dbReference type="EMBL" id="KRY36866.1"/>
    </source>
</evidence>
<comment type="caution">
    <text evidence="1">The sequence shown here is derived from an EMBL/GenBank/DDBJ whole genome shotgun (WGS) entry which is preliminary data.</text>
</comment>
<gene>
    <name evidence="1" type="ORF">T01_3765</name>
</gene>
<dbReference type="InParanoid" id="A0A0V1BIZ5"/>
<dbReference type="EMBL" id="JYDH01000039">
    <property type="protein sequence ID" value="KRY36866.1"/>
    <property type="molecule type" value="Genomic_DNA"/>
</dbReference>
<dbReference type="AlphaFoldDB" id="A0A0V1BIZ5"/>
<name>A0A0V1BIZ5_TRISP</name>
<organism evidence="1 2">
    <name type="scientific">Trichinella spiralis</name>
    <name type="common">Trichina worm</name>
    <dbReference type="NCBI Taxonomy" id="6334"/>
    <lineage>
        <taxon>Eukaryota</taxon>
        <taxon>Metazoa</taxon>
        <taxon>Ecdysozoa</taxon>
        <taxon>Nematoda</taxon>
        <taxon>Enoplea</taxon>
        <taxon>Dorylaimia</taxon>
        <taxon>Trichinellida</taxon>
        <taxon>Trichinellidae</taxon>
        <taxon>Trichinella</taxon>
    </lineage>
</organism>
<reference evidence="1 2" key="1">
    <citation type="submission" date="2015-01" db="EMBL/GenBank/DDBJ databases">
        <title>Evolution of Trichinella species and genotypes.</title>
        <authorList>
            <person name="Korhonen P.K."/>
            <person name="Edoardo P."/>
            <person name="Giuseppe L.R."/>
            <person name="Gasser R.B."/>
        </authorList>
    </citation>
    <scope>NUCLEOTIDE SEQUENCE [LARGE SCALE GENOMIC DNA]</scope>
    <source>
        <strain evidence="1">ISS3</strain>
    </source>
</reference>
<proteinExistence type="predicted"/>
<sequence>MENFHLTPILIVSCGIKVSVEIVMKLKVCCVSAELFCNANHISKQRENTFHKGRICKNKNL</sequence>
<evidence type="ECO:0000313" key="2">
    <source>
        <dbReference type="Proteomes" id="UP000054776"/>
    </source>
</evidence>
<keyword evidence="2" id="KW-1185">Reference proteome</keyword>
<dbReference type="Proteomes" id="UP000054776">
    <property type="component" value="Unassembled WGS sequence"/>
</dbReference>